<dbReference type="EMBL" id="MU853224">
    <property type="protein sequence ID" value="KAK4127120.1"/>
    <property type="molecule type" value="Genomic_DNA"/>
</dbReference>
<proteinExistence type="predicted"/>
<sequence length="241" mass="26687">MPTIFIPSRLSTTYYFRSLSIRLDCSSNMWANGASPSRAEGEGLGPHAETDCRCKNESRGFWVAVENTKRTIMRARRAAAAKGTRRQTRWERRSKKSKVLARGSAGTQDSTVVLCLTICGLALPLMVSSAALCAPLLQGATDLNYFPPKIYLSLLCKRLSHRRCPQPSWTSESCKPSSSAVCASSSVHAPQFASRSRARWPCDAFQQKQHRWTPTTTTATATEFDLPTTMLCLRARRTACC</sequence>
<gene>
    <name evidence="2" type="ORF">N657DRAFT_191941</name>
</gene>
<evidence type="ECO:0000313" key="2">
    <source>
        <dbReference type="EMBL" id="KAK4127120.1"/>
    </source>
</evidence>
<accession>A0AAN6U6W7</accession>
<dbReference type="GeneID" id="87822927"/>
<dbReference type="RefSeq" id="XP_062650891.1">
    <property type="nucleotide sequence ID" value="XM_062786161.1"/>
</dbReference>
<feature type="compositionally biased region" description="Basic residues" evidence="1">
    <location>
        <begin position="81"/>
        <end position="99"/>
    </location>
</feature>
<reference evidence="2" key="1">
    <citation type="journal article" date="2023" name="Mol. Phylogenet. Evol.">
        <title>Genome-scale phylogeny and comparative genomics of the fungal order Sordariales.</title>
        <authorList>
            <person name="Hensen N."/>
            <person name="Bonometti L."/>
            <person name="Westerberg I."/>
            <person name="Brannstrom I.O."/>
            <person name="Guillou S."/>
            <person name="Cros-Aarteil S."/>
            <person name="Calhoun S."/>
            <person name="Haridas S."/>
            <person name="Kuo A."/>
            <person name="Mondo S."/>
            <person name="Pangilinan J."/>
            <person name="Riley R."/>
            <person name="LaButti K."/>
            <person name="Andreopoulos B."/>
            <person name="Lipzen A."/>
            <person name="Chen C."/>
            <person name="Yan M."/>
            <person name="Daum C."/>
            <person name="Ng V."/>
            <person name="Clum A."/>
            <person name="Steindorff A."/>
            <person name="Ohm R.A."/>
            <person name="Martin F."/>
            <person name="Silar P."/>
            <person name="Natvig D.O."/>
            <person name="Lalanne C."/>
            <person name="Gautier V."/>
            <person name="Ament-Velasquez S.L."/>
            <person name="Kruys A."/>
            <person name="Hutchinson M.I."/>
            <person name="Powell A.J."/>
            <person name="Barry K."/>
            <person name="Miller A.N."/>
            <person name="Grigoriev I.V."/>
            <person name="Debuchy R."/>
            <person name="Gladieux P."/>
            <person name="Hiltunen Thoren M."/>
            <person name="Johannesson H."/>
        </authorList>
    </citation>
    <scope>NUCLEOTIDE SEQUENCE</scope>
    <source>
        <strain evidence="2">CBS 731.68</strain>
    </source>
</reference>
<protein>
    <submittedName>
        <fullName evidence="2">Uncharacterized protein</fullName>
    </submittedName>
</protein>
<feature type="region of interest" description="Disordered" evidence="1">
    <location>
        <begin position="81"/>
        <end position="102"/>
    </location>
</feature>
<reference evidence="2" key="2">
    <citation type="submission" date="2023-05" db="EMBL/GenBank/DDBJ databases">
        <authorList>
            <consortium name="Lawrence Berkeley National Laboratory"/>
            <person name="Steindorff A."/>
            <person name="Hensen N."/>
            <person name="Bonometti L."/>
            <person name="Westerberg I."/>
            <person name="Brannstrom I.O."/>
            <person name="Guillou S."/>
            <person name="Cros-Aarteil S."/>
            <person name="Calhoun S."/>
            <person name="Haridas S."/>
            <person name="Kuo A."/>
            <person name="Mondo S."/>
            <person name="Pangilinan J."/>
            <person name="Riley R."/>
            <person name="Labutti K."/>
            <person name="Andreopoulos B."/>
            <person name="Lipzen A."/>
            <person name="Chen C."/>
            <person name="Yanf M."/>
            <person name="Daum C."/>
            <person name="Ng V."/>
            <person name="Clum A."/>
            <person name="Ohm R."/>
            <person name="Martin F."/>
            <person name="Silar P."/>
            <person name="Natvig D."/>
            <person name="Lalanne C."/>
            <person name="Gautier V."/>
            <person name="Ament-Velasquez S.L."/>
            <person name="Kruys A."/>
            <person name="Hutchinson M.I."/>
            <person name="Powell A.J."/>
            <person name="Barry K."/>
            <person name="Miller A.N."/>
            <person name="Grigoriev I.V."/>
            <person name="Debuchy R."/>
            <person name="Gladieux P."/>
            <person name="Thoren M.H."/>
            <person name="Johannesson H."/>
        </authorList>
    </citation>
    <scope>NUCLEOTIDE SEQUENCE</scope>
    <source>
        <strain evidence="2">CBS 731.68</strain>
    </source>
</reference>
<keyword evidence="3" id="KW-1185">Reference proteome</keyword>
<comment type="caution">
    <text evidence="2">The sequence shown here is derived from an EMBL/GenBank/DDBJ whole genome shotgun (WGS) entry which is preliminary data.</text>
</comment>
<name>A0AAN6U6W7_9PEZI</name>
<evidence type="ECO:0000256" key="1">
    <source>
        <dbReference type="SAM" id="MobiDB-lite"/>
    </source>
</evidence>
<evidence type="ECO:0000313" key="3">
    <source>
        <dbReference type="Proteomes" id="UP001302602"/>
    </source>
</evidence>
<dbReference type="AlphaFoldDB" id="A0AAN6U6W7"/>
<dbReference type="Proteomes" id="UP001302602">
    <property type="component" value="Unassembled WGS sequence"/>
</dbReference>
<organism evidence="2 3">
    <name type="scientific">Parathielavia appendiculata</name>
    <dbReference type="NCBI Taxonomy" id="2587402"/>
    <lineage>
        <taxon>Eukaryota</taxon>
        <taxon>Fungi</taxon>
        <taxon>Dikarya</taxon>
        <taxon>Ascomycota</taxon>
        <taxon>Pezizomycotina</taxon>
        <taxon>Sordariomycetes</taxon>
        <taxon>Sordariomycetidae</taxon>
        <taxon>Sordariales</taxon>
        <taxon>Chaetomiaceae</taxon>
        <taxon>Parathielavia</taxon>
    </lineage>
</organism>